<feature type="transmembrane region" description="Helical" evidence="6">
    <location>
        <begin position="367"/>
        <end position="388"/>
    </location>
</feature>
<sequence length="755" mass="82483">MCARSGPRRLEIAVKVAAIAKVTEVAAVVEVTVVEVAEVVAVEVVEVTVVEVAAAVEVAVAKVVEVVQVVAEVAQRVAEVVIEVVQRVAKVVIEVAEVAVEIAVVEVTVEVAVKVAVVEVVPVGAVGPLVVRRHSEVSAIDEQTMMMQQKNDSGTVSAGFDSQHFSSRRELSCDSAMPTPPTASKREAATLKDLQKCGGYVYFLTVTYGMMVFSQTINLIFMTFADRKGTTEFKCVQSSSRACNKTDCWISFNGTDALCEKTLTFDFGSIREEFATDPQHVKLGTALQNVGLLLGALVFGNLADIIGRKWVLIGASIGLAASELASSFANSFWVFTVARLIVNFFNGGKHCTCNPYLMENLPDSSRMWVATLVTYSPMYVALAGLAYLCKDWRTLARASAIITLAPLFMLFFVEETPRWLIQKGRDKEAERAVLAIKRWDGKIPDELRESVHSVVQSESERERERRAAALPKYNSLHIFKSWMLTKYAIVFSISLFSASFVSYGIAFNMEALAGTVYINVLILGTSRYAINIFAVILERASKRVGRRLLHIGAITFIVLVIAAVMVVYISAHDSLDAYSKATKEGREGEVWVGALYQFNRIAALLGAAMCTEIFVLNAVQPPELFPTPIRSGSNAFIQMFNRLGTILSPLLFKPADWWAPAPYFLMTATSLTDLILYAMWIPETRGKPIPDKMPPEITGKTEKASVTTNLSASQSEVPTMAAITLSDRQVKGDKSQSEDVDGENYSMTGSAANSE</sequence>
<dbReference type="Pfam" id="PF00083">
    <property type="entry name" value="Sugar_tr"/>
    <property type="match status" value="1"/>
</dbReference>
<dbReference type="AlphaFoldDB" id="F1KW58"/>
<feature type="compositionally biased region" description="Basic and acidic residues" evidence="5">
    <location>
        <begin position="728"/>
        <end position="737"/>
    </location>
</feature>
<evidence type="ECO:0000256" key="3">
    <source>
        <dbReference type="ARBA" id="ARBA00022989"/>
    </source>
</evidence>
<feature type="transmembrane region" description="Helical" evidence="6">
    <location>
        <begin position="200"/>
        <end position="224"/>
    </location>
</feature>
<dbReference type="InterPro" id="IPR036259">
    <property type="entry name" value="MFS_trans_sf"/>
</dbReference>
<dbReference type="PROSITE" id="PS50850">
    <property type="entry name" value="MFS"/>
    <property type="match status" value="1"/>
</dbReference>
<comment type="subcellular location">
    <subcellularLocation>
        <location evidence="1">Membrane</location>
        <topology evidence="1">Multi-pass membrane protein</topology>
    </subcellularLocation>
</comment>
<keyword evidence="4 6" id="KW-0472">Membrane</keyword>
<dbReference type="PANTHER" id="PTHR24064">
    <property type="entry name" value="SOLUTE CARRIER FAMILY 22 MEMBER"/>
    <property type="match status" value="1"/>
</dbReference>
<feature type="compositionally biased region" description="Polar residues" evidence="5">
    <location>
        <begin position="704"/>
        <end position="717"/>
    </location>
</feature>
<feature type="transmembrane region" description="Helical" evidence="6">
    <location>
        <begin position="548"/>
        <end position="571"/>
    </location>
</feature>
<feature type="transmembrane region" description="Helical" evidence="6">
    <location>
        <begin position="657"/>
        <end position="680"/>
    </location>
</feature>
<evidence type="ECO:0000256" key="2">
    <source>
        <dbReference type="ARBA" id="ARBA00022692"/>
    </source>
</evidence>
<keyword evidence="3 6" id="KW-1133">Transmembrane helix</keyword>
<dbReference type="EMBL" id="JI166883">
    <property type="protein sequence ID" value="ADY42112.1"/>
    <property type="molecule type" value="mRNA"/>
</dbReference>
<reference evidence="8" key="1">
    <citation type="journal article" date="2011" name="Genome Res.">
        <title>Deep small RNA sequencing from the nematode Ascaris reveals conservation, functional diversification, and novel developmental profiles.</title>
        <authorList>
            <person name="Wang J."/>
            <person name="Czech B."/>
            <person name="Crunk A."/>
            <person name="Wallace A."/>
            <person name="Mitreva M."/>
            <person name="Hannon G.J."/>
            <person name="Davis R.E."/>
        </authorList>
    </citation>
    <scope>NUCLEOTIDE SEQUENCE</scope>
</reference>
<dbReference type="InterPro" id="IPR005828">
    <property type="entry name" value="MFS_sugar_transport-like"/>
</dbReference>
<feature type="compositionally biased region" description="Polar residues" evidence="5">
    <location>
        <begin position="745"/>
        <end position="755"/>
    </location>
</feature>
<evidence type="ECO:0000259" key="7">
    <source>
        <dbReference type="PROSITE" id="PS50850"/>
    </source>
</evidence>
<evidence type="ECO:0000313" key="8">
    <source>
        <dbReference type="EMBL" id="ADY42112.1"/>
    </source>
</evidence>
<feature type="compositionally biased region" description="Basic and acidic residues" evidence="5">
    <location>
        <begin position="689"/>
        <end position="703"/>
    </location>
</feature>
<accession>F1KW58</accession>
<organism evidence="8">
    <name type="scientific">Ascaris suum</name>
    <name type="common">Pig roundworm</name>
    <name type="synonym">Ascaris lumbricoides</name>
    <dbReference type="NCBI Taxonomy" id="6253"/>
    <lineage>
        <taxon>Eukaryota</taxon>
        <taxon>Metazoa</taxon>
        <taxon>Ecdysozoa</taxon>
        <taxon>Nematoda</taxon>
        <taxon>Chromadorea</taxon>
        <taxon>Rhabditida</taxon>
        <taxon>Spirurina</taxon>
        <taxon>Ascaridomorpha</taxon>
        <taxon>Ascaridoidea</taxon>
        <taxon>Ascarididae</taxon>
        <taxon>Ascaris</taxon>
    </lineage>
</organism>
<dbReference type="Gene3D" id="1.20.1250.20">
    <property type="entry name" value="MFS general substrate transporter like domains"/>
    <property type="match status" value="1"/>
</dbReference>
<protein>
    <submittedName>
        <fullName evidence="8">Solute carrier family 22 member 6</fullName>
    </submittedName>
</protein>
<evidence type="ECO:0000256" key="4">
    <source>
        <dbReference type="ARBA" id="ARBA00023136"/>
    </source>
</evidence>
<feature type="region of interest" description="Disordered" evidence="5">
    <location>
        <begin position="689"/>
        <end position="755"/>
    </location>
</feature>
<feature type="domain" description="Major facilitator superfamily (MFS) profile" evidence="7">
    <location>
        <begin position="202"/>
        <end position="685"/>
    </location>
</feature>
<keyword evidence="2 6" id="KW-0812">Transmembrane</keyword>
<dbReference type="SUPFAM" id="SSF103473">
    <property type="entry name" value="MFS general substrate transporter"/>
    <property type="match status" value="1"/>
</dbReference>
<evidence type="ECO:0000256" key="5">
    <source>
        <dbReference type="SAM" id="MobiDB-lite"/>
    </source>
</evidence>
<proteinExistence type="evidence at transcript level"/>
<evidence type="ECO:0000256" key="6">
    <source>
        <dbReference type="SAM" id="Phobius"/>
    </source>
</evidence>
<dbReference type="InterPro" id="IPR020846">
    <property type="entry name" value="MFS_dom"/>
</dbReference>
<dbReference type="GO" id="GO:0022857">
    <property type="term" value="F:transmembrane transporter activity"/>
    <property type="evidence" value="ECO:0007669"/>
    <property type="project" value="InterPro"/>
</dbReference>
<feature type="transmembrane region" description="Helical" evidence="6">
    <location>
        <begin position="487"/>
        <end position="506"/>
    </location>
</feature>
<dbReference type="GO" id="GO:0016020">
    <property type="term" value="C:membrane"/>
    <property type="evidence" value="ECO:0007669"/>
    <property type="project" value="UniProtKB-SubCell"/>
</dbReference>
<feature type="transmembrane region" description="Helical" evidence="6">
    <location>
        <begin position="512"/>
        <end position="536"/>
    </location>
</feature>
<name>F1KW58_ASCSU</name>
<evidence type="ECO:0000256" key="1">
    <source>
        <dbReference type="ARBA" id="ARBA00004141"/>
    </source>
</evidence>